<dbReference type="EMBL" id="KZ851905">
    <property type="protein sequence ID" value="RDH23368.1"/>
    <property type="molecule type" value="Genomic_DNA"/>
</dbReference>
<proteinExistence type="predicted"/>
<dbReference type="AlphaFoldDB" id="A0A370C698"/>
<dbReference type="VEuPathDB" id="FungiDB:M747DRAFT_303156"/>
<accession>A0A370C698</accession>
<evidence type="ECO:0000313" key="3">
    <source>
        <dbReference type="Proteomes" id="UP000253845"/>
    </source>
</evidence>
<reference evidence="2 3" key="1">
    <citation type="submission" date="2018-07" db="EMBL/GenBank/DDBJ databases">
        <title>Section-level genome sequencing of Aspergillus section Nigri to investigate inter- and intra-species variation.</title>
        <authorList>
            <consortium name="DOE Joint Genome Institute"/>
            <person name="Vesth T.C."/>
            <person name="Nybo J.L."/>
            <person name="Theobald S."/>
            <person name="Frisvad J.C."/>
            <person name="Larsen T.O."/>
            <person name="Nielsen K.F."/>
            <person name="Hoof J.B."/>
            <person name="Brandl J."/>
            <person name="Salamov A."/>
            <person name="Riley R."/>
            <person name="Gladden J.M."/>
            <person name="Phatale P."/>
            <person name="Nielsen M.T."/>
            <person name="Lyhne E.K."/>
            <person name="Kogle M.E."/>
            <person name="Strasser K."/>
            <person name="McDonnell E."/>
            <person name="Barry K."/>
            <person name="Clum A."/>
            <person name="Chen C."/>
            <person name="Nolan M."/>
            <person name="Sandor L."/>
            <person name="Kuo A."/>
            <person name="Lipzen A."/>
            <person name="Hainaut M."/>
            <person name="Drula E."/>
            <person name="Tsang A."/>
            <person name="Magnuson J.K."/>
            <person name="Henrissat B."/>
            <person name="Wiebenga A."/>
            <person name="Simmons B.A."/>
            <person name="Makela M.R."/>
            <person name="De vries R.P."/>
            <person name="Grigoriev I.V."/>
            <person name="Mortensen U.H."/>
            <person name="Baker S.E."/>
            <person name="Andersen M.R."/>
        </authorList>
    </citation>
    <scope>NUCLEOTIDE SEQUENCE [LARGE SCALE GENOMIC DNA]</scope>
    <source>
        <strain evidence="2 3">ATCC 13496</strain>
    </source>
</reference>
<evidence type="ECO:0000313" key="2">
    <source>
        <dbReference type="EMBL" id="RDH23368.1"/>
    </source>
</evidence>
<organism evidence="2 3">
    <name type="scientific">Aspergillus niger ATCC 13496</name>
    <dbReference type="NCBI Taxonomy" id="1353008"/>
    <lineage>
        <taxon>Eukaryota</taxon>
        <taxon>Fungi</taxon>
        <taxon>Dikarya</taxon>
        <taxon>Ascomycota</taxon>
        <taxon>Pezizomycotina</taxon>
        <taxon>Eurotiomycetes</taxon>
        <taxon>Eurotiomycetidae</taxon>
        <taxon>Eurotiales</taxon>
        <taxon>Aspergillaceae</taxon>
        <taxon>Aspergillus</taxon>
        <taxon>Aspergillus subgen. Circumdati</taxon>
    </lineage>
</organism>
<name>A0A370C698_ASPNG</name>
<evidence type="ECO:0000256" key="1">
    <source>
        <dbReference type="SAM" id="MobiDB-lite"/>
    </source>
</evidence>
<sequence length="210" mass="23250">MRTLAIVGVGQVVSEVEEGELSLSIIRTSAKFCRSQKFVSKINHIRGFYFRLGTGNLENATIKPGEDEEYLPGEKRGAERAGQGQQQPDEPVVSSAEDPCCLRNAGGLSHSTSLYDFADELMQNMTCMDEDLSTSLDQQTLNMLKEVAIQKVQKLMVNNRSSSAFQSGGVQRYTGKALFRVFIASSEEPKSASRRLQCSSWKAHSQRKAF</sequence>
<protein>
    <submittedName>
        <fullName evidence="2">Uncharacterized protein</fullName>
    </submittedName>
</protein>
<gene>
    <name evidence="2" type="ORF">M747DRAFT_303156</name>
</gene>
<feature type="region of interest" description="Disordered" evidence="1">
    <location>
        <begin position="61"/>
        <end position="96"/>
    </location>
</feature>
<dbReference type="Proteomes" id="UP000253845">
    <property type="component" value="Unassembled WGS sequence"/>
</dbReference>